<feature type="compositionally biased region" description="Basic and acidic residues" evidence="2">
    <location>
        <begin position="567"/>
        <end position="577"/>
    </location>
</feature>
<evidence type="ECO:0000256" key="1">
    <source>
        <dbReference type="PROSITE-ProRule" id="PRU00042"/>
    </source>
</evidence>
<feature type="compositionally biased region" description="Acidic residues" evidence="2">
    <location>
        <begin position="1"/>
        <end position="12"/>
    </location>
</feature>
<dbReference type="InterPro" id="IPR031885">
    <property type="entry name" value="DUF4764"/>
</dbReference>
<dbReference type="PANTHER" id="PTHR16116:SF5">
    <property type="entry name" value="ZINC FINGER PROTEIN 839"/>
    <property type="match status" value="1"/>
</dbReference>
<feature type="compositionally biased region" description="Acidic residues" evidence="2">
    <location>
        <begin position="269"/>
        <end position="282"/>
    </location>
</feature>
<dbReference type="Proteomes" id="UP000664991">
    <property type="component" value="Unassembled WGS sequence"/>
</dbReference>
<dbReference type="GO" id="GO:0008270">
    <property type="term" value="F:zinc ion binding"/>
    <property type="evidence" value="ECO:0007669"/>
    <property type="project" value="UniProtKB-KW"/>
</dbReference>
<dbReference type="PROSITE" id="PS50157">
    <property type="entry name" value="ZINC_FINGER_C2H2_2"/>
    <property type="match status" value="1"/>
</dbReference>
<evidence type="ECO:0000313" key="5">
    <source>
        <dbReference type="Proteomes" id="UP000664991"/>
    </source>
</evidence>
<evidence type="ECO:0000313" key="4">
    <source>
        <dbReference type="EMBL" id="KAG5198382.1"/>
    </source>
</evidence>
<dbReference type="Pfam" id="PF15961">
    <property type="entry name" value="DUF4764"/>
    <property type="match status" value="1"/>
</dbReference>
<dbReference type="AlphaFoldDB" id="A0A835ZZ53"/>
<keyword evidence="1" id="KW-0863">Zinc-finger</keyword>
<feature type="compositionally biased region" description="Pro residues" evidence="2">
    <location>
        <begin position="84"/>
        <end position="93"/>
    </location>
</feature>
<dbReference type="InterPro" id="IPR013087">
    <property type="entry name" value="Znf_C2H2_type"/>
</dbReference>
<comment type="caution">
    <text evidence="4">The sequence shown here is derived from an EMBL/GenBank/DDBJ whole genome shotgun (WGS) entry which is preliminary data.</text>
</comment>
<sequence>MADAEPEAEGGGEDGCSGGRAPFSQRGSAARVAPLGPEQLRRVLEQVTKAQPPAEPPPPPCVLDAARRLRDAAQQAALQRGPGAEPPRPPRLLPPQQLEAICVKVRSGETKGQEKPMPALAAIQPKPARPGPPPSGHCSAVGLSSQLLGAPPCVLSHHPQPPVRVFIQRPLPALRPVPVKTVLAAEPPSGRSTAAVRLSASDLPAVTSVSSSSARLFISSSETKHAEKLKKSLKVKTRSGRISRPPKYKAKDYKFIKTEDLADGHPSDSDDYTELSVEEDEDQRGRQALFDLASCSLRPKTFKCQTCEKSYIGKGGLARHFKLNPGHGHLEPEMSPSEKANGSVIAGPAEGNTCSLAPRGPPTPAPPVEEGAASAWRGLQNGQSVEVEEALVSEAKNGSFSALLGSERHPGPRRRGYSTEPSTAVLEQSGMAHPPVGAGATRSRARLQELLHQCDRDDLVGLALPRLAQVVTVYEFLLMKVEKGHLAKPLFPAVYKEFEELHKMVTKLCQDYLRSSGPCSQAPLEVNNNKVAESLGITEEFLRKREGYADCVPGKCTSPEEAPAELEGARPQKRADEIAEDGLASVKRTRRDAVPQDPTECPAEDGGLQRPALRAPAAGAGFAPGVNGGASPGPEESPAMPAPKQEGSAAQAGHRLAALTGWAAQGGPVDPTALRQGALGRGSPVP</sequence>
<proteinExistence type="predicted"/>
<feature type="compositionally biased region" description="Low complexity" evidence="2">
    <location>
        <begin position="611"/>
        <end position="625"/>
    </location>
</feature>
<evidence type="ECO:0000256" key="2">
    <source>
        <dbReference type="SAM" id="MobiDB-lite"/>
    </source>
</evidence>
<feature type="region of interest" description="Disordered" evidence="2">
    <location>
        <begin position="1"/>
        <end position="95"/>
    </location>
</feature>
<accession>A0A835ZZ53</accession>
<keyword evidence="1" id="KW-0862">Zinc</keyword>
<dbReference type="InterPro" id="IPR039946">
    <property type="entry name" value="ZN839"/>
</dbReference>
<feature type="region of interest" description="Disordered" evidence="2">
    <location>
        <begin position="554"/>
        <end position="686"/>
    </location>
</feature>
<gene>
    <name evidence="4" type="ORF">JEQ12_008072</name>
</gene>
<reference evidence="4 5" key="1">
    <citation type="submission" date="2020-12" db="EMBL/GenBank/DDBJ databases">
        <title>De novo assembly of Tibetan sheep genome.</title>
        <authorList>
            <person name="Li X."/>
        </authorList>
    </citation>
    <scope>NUCLEOTIDE SEQUENCE [LARGE SCALE GENOMIC DNA]</scope>
    <source>
        <tissue evidence="4">Heart</tissue>
    </source>
</reference>
<feature type="compositionally biased region" description="Low complexity" evidence="2">
    <location>
        <begin position="72"/>
        <end position="83"/>
    </location>
</feature>
<feature type="compositionally biased region" description="Basic and acidic residues" evidence="2">
    <location>
        <begin position="259"/>
        <end position="268"/>
    </location>
</feature>
<evidence type="ECO:0000259" key="3">
    <source>
        <dbReference type="PROSITE" id="PS50157"/>
    </source>
</evidence>
<feature type="domain" description="C2H2-type" evidence="3">
    <location>
        <begin position="302"/>
        <end position="332"/>
    </location>
</feature>
<name>A0A835ZZ53_SHEEP</name>
<dbReference type="EMBL" id="JAEMGP010000018">
    <property type="protein sequence ID" value="KAG5198382.1"/>
    <property type="molecule type" value="Genomic_DNA"/>
</dbReference>
<keyword evidence="1" id="KW-0479">Metal-binding</keyword>
<protein>
    <recommendedName>
        <fullName evidence="3">C2H2-type domain-containing protein</fullName>
    </recommendedName>
</protein>
<organism evidence="4 5">
    <name type="scientific">Ovis aries</name>
    <name type="common">Sheep</name>
    <dbReference type="NCBI Taxonomy" id="9940"/>
    <lineage>
        <taxon>Eukaryota</taxon>
        <taxon>Metazoa</taxon>
        <taxon>Chordata</taxon>
        <taxon>Craniata</taxon>
        <taxon>Vertebrata</taxon>
        <taxon>Euteleostomi</taxon>
        <taxon>Mammalia</taxon>
        <taxon>Eutheria</taxon>
        <taxon>Laurasiatheria</taxon>
        <taxon>Artiodactyla</taxon>
        <taxon>Ruminantia</taxon>
        <taxon>Pecora</taxon>
        <taxon>Bovidae</taxon>
        <taxon>Caprinae</taxon>
        <taxon>Ovis</taxon>
    </lineage>
</organism>
<feature type="region of interest" description="Disordered" evidence="2">
    <location>
        <begin position="259"/>
        <end position="283"/>
    </location>
</feature>
<dbReference type="PANTHER" id="PTHR16116">
    <property type="entry name" value="ZINC FINGER PROTEIN 839"/>
    <property type="match status" value="1"/>
</dbReference>